<feature type="region of interest" description="Disordered" evidence="1">
    <location>
        <begin position="29"/>
        <end position="50"/>
    </location>
</feature>
<organism evidence="2 3">
    <name type="scientific">Hibiscus sabdariffa</name>
    <name type="common">roselle</name>
    <dbReference type="NCBI Taxonomy" id="183260"/>
    <lineage>
        <taxon>Eukaryota</taxon>
        <taxon>Viridiplantae</taxon>
        <taxon>Streptophyta</taxon>
        <taxon>Embryophyta</taxon>
        <taxon>Tracheophyta</taxon>
        <taxon>Spermatophyta</taxon>
        <taxon>Magnoliopsida</taxon>
        <taxon>eudicotyledons</taxon>
        <taxon>Gunneridae</taxon>
        <taxon>Pentapetalae</taxon>
        <taxon>rosids</taxon>
        <taxon>malvids</taxon>
        <taxon>Malvales</taxon>
        <taxon>Malvaceae</taxon>
        <taxon>Malvoideae</taxon>
        <taxon>Hibiscus</taxon>
    </lineage>
</organism>
<name>A0ABR2GCZ0_9ROSI</name>
<proteinExistence type="predicted"/>
<evidence type="ECO:0000313" key="3">
    <source>
        <dbReference type="Proteomes" id="UP001472677"/>
    </source>
</evidence>
<evidence type="ECO:0000313" key="2">
    <source>
        <dbReference type="EMBL" id="KAK8600585.1"/>
    </source>
</evidence>
<evidence type="ECO:0000256" key="1">
    <source>
        <dbReference type="SAM" id="MobiDB-lite"/>
    </source>
</evidence>
<sequence>MYRGSCRNVRLLNEVIWSVQSPAEVLANAQRKVRGRGRPQKGGDAQIRRTPPISLSDIEDISIMDSNINSRQSAILREAKATMSLGNLIGAATIGNEEVIIQDIAKLL</sequence>
<keyword evidence="3" id="KW-1185">Reference proteome</keyword>
<reference evidence="2 3" key="1">
    <citation type="journal article" date="2024" name="G3 (Bethesda)">
        <title>Genome assembly of Hibiscus sabdariffa L. provides insights into metabolisms of medicinal natural products.</title>
        <authorList>
            <person name="Kim T."/>
        </authorList>
    </citation>
    <scope>NUCLEOTIDE SEQUENCE [LARGE SCALE GENOMIC DNA]</scope>
    <source>
        <strain evidence="2">TK-2024</strain>
        <tissue evidence="2">Old leaves</tissue>
    </source>
</reference>
<accession>A0ABR2GCZ0</accession>
<protein>
    <submittedName>
        <fullName evidence="2">Uncharacterized protein</fullName>
    </submittedName>
</protein>
<gene>
    <name evidence="2" type="ORF">V6N12_050438</name>
</gene>
<comment type="caution">
    <text evidence="2">The sequence shown here is derived from an EMBL/GenBank/DDBJ whole genome shotgun (WGS) entry which is preliminary data.</text>
</comment>
<dbReference type="Proteomes" id="UP001472677">
    <property type="component" value="Unassembled WGS sequence"/>
</dbReference>
<dbReference type="EMBL" id="JBBPBM010000001">
    <property type="protein sequence ID" value="KAK8600585.1"/>
    <property type="molecule type" value="Genomic_DNA"/>
</dbReference>